<dbReference type="GO" id="GO:0008097">
    <property type="term" value="F:5S rRNA binding"/>
    <property type="evidence" value="ECO:0007669"/>
    <property type="project" value="InterPro"/>
</dbReference>
<evidence type="ECO:0000256" key="1">
    <source>
        <dbReference type="ARBA" id="ARBA00007116"/>
    </source>
</evidence>
<comment type="function">
    <text evidence="6">This is one of the proteins that bind and probably mediate the attachment of the 5S RNA into the large ribosomal subunit, where it forms part of the central protuberance.</text>
</comment>
<keyword evidence="2 6" id="KW-0699">rRNA-binding</keyword>
<reference evidence="7 8" key="2">
    <citation type="journal article" date="2010" name="Proc. Natl. Acad. Sci. U.S.A.">
        <title>Enigmatic, ultrasmall, uncultivated Archaea.</title>
        <authorList>
            <person name="Baker B.J."/>
            <person name="Comolli L.R."/>
            <person name="Dick G.J."/>
            <person name="Hauser L.J."/>
            <person name="Hyatt D."/>
            <person name="Dill B.D."/>
            <person name="Land M.L."/>
            <person name="Verberkmoes N.C."/>
            <person name="Hettich R.L."/>
            <person name="Banfield J.F."/>
        </authorList>
    </citation>
    <scope>NUCLEOTIDE SEQUENCE [LARGE SCALE GENOMIC DNA]</scope>
    <source>
        <strain evidence="7">ARMAN-2</strain>
    </source>
</reference>
<dbReference type="PANTHER" id="PTHR23410">
    <property type="entry name" value="RIBOSOMAL PROTEIN L5-RELATED"/>
    <property type="match status" value="1"/>
</dbReference>
<reference evidence="7 8" key="1">
    <citation type="journal article" date="2009" name="Genome Biol.">
        <title>Community-wide analysis of microbial genome sequence signatures.</title>
        <authorList>
            <person name="Dick G.J."/>
            <person name="Andersson A.F."/>
            <person name="Baker B.J."/>
            <person name="Simmons S.L."/>
            <person name="Thomas B.C."/>
            <person name="Yelton A.P."/>
            <person name="Banfield J.F."/>
        </authorList>
    </citation>
    <scope>NUCLEOTIDE SEQUENCE [LARGE SCALE GENOMIC DNA]</scope>
    <source>
        <strain evidence="7">ARMAN-2</strain>
    </source>
</reference>
<dbReference type="CDD" id="cd00432">
    <property type="entry name" value="Ribosomal_L18_L5e"/>
    <property type="match status" value="1"/>
</dbReference>
<dbReference type="GO" id="GO:0003735">
    <property type="term" value="F:structural constituent of ribosome"/>
    <property type="evidence" value="ECO:0007669"/>
    <property type="project" value="InterPro"/>
</dbReference>
<evidence type="ECO:0000256" key="6">
    <source>
        <dbReference type="HAMAP-Rule" id="MF_01337"/>
    </source>
</evidence>
<evidence type="ECO:0000256" key="4">
    <source>
        <dbReference type="ARBA" id="ARBA00022980"/>
    </source>
</evidence>
<sequence length="182" mass="20463">MHKTIRRRRASALTNYAKRLALVKSRLDRLVIRKTNRGIIAQVVRYSEDGDKVLAHVNSSALRQYKWEPKCNIPTAYLTGMLLAKQSKGKVTGKLVLDNGLYRPIKSGVIFAALRGCVDGGLEVPNSVEFDESRLSGKHIAEFAKNTDKAKPGHQFSSYEKSKFDVKNIESIFNEVKKNIKT</sequence>
<accession>C7DIU6</accession>
<dbReference type="Proteomes" id="UP000332487">
    <property type="component" value="Unassembled WGS sequence"/>
</dbReference>
<keyword evidence="5 6" id="KW-0687">Ribonucleoprotein</keyword>
<comment type="similarity">
    <text evidence="1 6">Belongs to the universal ribosomal protein uL18 family.</text>
</comment>
<evidence type="ECO:0000313" key="8">
    <source>
        <dbReference type="Proteomes" id="UP000332487"/>
    </source>
</evidence>
<dbReference type="Gene3D" id="3.30.420.100">
    <property type="match status" value="1"/>
</dbReference>
<dbReference type="InterPro" id="IPR057267">
    <property type="entry name" value="Rbsml_uL18_arch"/>
</dbReference>
<gene>
    <name evidence="6" type="primary">rpl18</name>
    <name evidence="7" type="ORF">UNLARM2_0984</name>
</gene>
<dbReference type="GO" id="GO:0006412">
    <property type="term" value="P:translation"/>
    <property type="evidence" value="ECO:0007669"/>
    <property type="project" value="UniProtKB-UniRule"/>
</dbReference>
<name>C7DIU6_MICA2</name>
<dbReference type="GO" id="GO:0000027">
    <property type="term" value="P:ribosomal large subunit assembly"/>
    <property type="evidence" value="ECO:0007669"/>
    <property type="project" value="TreeGrafter"/>
</dbReference>
<comment type="subunit">
    <text evidence="6">Part of the 50S ribosomal subunit. Contacts the 5S and 23S rRNAs.</text>
</comment>
<keyword evidence="4 6" id="KW-0689">Ribosomal protein</keyword>
<keyword evidence="3 6" id="KW-0694">RNA-binding</keyword>
<evidence type="ECO:0000256" key="5">
    <source>
        <dbReference type="ARBA" id="ARBA00023274"/>
    </source>
</evidence>
<protein>
    <recommendedName>
        <fullName evidence="6">Large ribosomal subunit protein uL18</fullName>
    </recommendedName>
</protein>
<evidence type="ECO:0000256" key="3">
    <source>
        <dbReference type="ARBA" id="ARBA00022884"/>
    </source>
</evidence>
<dbReference type="SUPFAM" id="SSF53137">
    <property type="entry name" value="Translational machinery components"/>
    <property type="match status" value="1"/>
</dbReference>
<dbReference type="AlphaFoldDB" id="C7DIU6"/>
<evidence type="ECO:0000313" key="7">
    <source>
        <dbReference type="EMBL" id="EET89870.1"/>
    </source>
</evidence>
<dbReference type="NCBIfam" id="NF006342">
    <property type="entry name" value="PRK08569.1"/>
    <property type="match status" value="1"/>
</dbReference>
<dbReference type="GO" id="GO:0022625">
    <property type="term" value="C:cytosolic large ribosomal subunit"/>
    <property type="evidence" value="ECO:0007669"/>
    <property type="project" value="TreeGrafter"/>
</dbReference>
<keyword evidence="8" id="KW-1185">Reference proteome</keyword>
<evidence type="ECO:0000256" key="2">
    <source>
        <dbReference type="ARBA" id="ARBA00022730"/>
    </source>
</evidence>
<dbReference type="HAMAP" id="MF_01337_A">
    <property type="entry name" value="Ribosomal_uL18_A"/>
    <property type="match status" value="1"/>
</dbReference>
<proteinExistence type="inferred from homology"/>
<dbReference type="InterPro" id="IPR005485">
    <property type="entry name" value="Rbsml_uL18_euk_arch"/>
</dbReference>
<dbReference type="PANTHER" id="PTHR23410:SF12">
    <property type="entry name" value="LARGE RIBOSOMAL SUBUNIT PROTEIN UL18"/>
    <property type="match status" value="1"/>
</dbReference>
<dbReference type="EMBL" id="GG697241">
    <property type="protein sequence ID" value="EET89870.1"/>
    <property type="molecule type" value="Genomic_DNA"/>
</dbReference>
<organism evidence="7 8">
    <name type="scientific">Candidatus Micrarchaeum acidiphilum ARMAN-2</name>
    <dbReference type="NCBI Taxonomy" id="425595"/>
    <lineage>
        <taxon>Archaea</taxon>
        <taxon>Candidatus Micrarchaeota</taxon>
        <taxon>Candidatus Micrarchaeia</taxon>
        <taxon>Candidatus Micrarchaeales</taxon>
        <taxon>Candidatus Micrarchaeaceae</taxon>
        <taxon>Candidatus Micrarchaeum</taxon>
    </lineage>
</organism>
<dbReference type="Pfam" id="PF17144">
    <property type="entry name" value="Ribosomal_L5e"/>
    <property type="match status" value="1"/>
</dbReference>
<dbReference type="InterPro" id="IPR057268">
    <property type="entry name" value="Ribosomal_L18"/>
</dbReference>